<reference evidence="2" key="1">
    <citation type="submission" date="2022-11" db="UniProtKB">
        <authorList>
            <consortium name="WormBaseParasite"/>
        </authorList>
    </citation>
    <scope>IDENTIFICATION</scope>
</reference>
<keyword evidence="1" id="KW-1185">Reference proteome</keyword>
<accession>A0A914N0F5</accession>
<dbReference type="AlphaFoldDB" id="A0A914N0F5"/>
<dbReference type="Proteomes" id="UP000887563">
    <property type="component" value="Unplaced"/>
</dbReference>
<protein>
    <submittedName>
        <fullName evidence="2">Uncharacterized protein</fullName>
    </submittedName>
</protein>
<organism evidence="1 2">
    <name type="scientific">Meloidogyne incognita</name>
    <name type="common">Southern root-knot nematode worm</name>
    <name type="synonym">Oxyuris incognita</name>
    <dbReference type="NCBI Taxonomy" id="6306"/>
    <lineage>
        <taxon>Eukaryota</taxon>
        <taxon>Metazoa</taxon>
        <taxon>Ecdysozoa</taxon>
        <taxon>Nematoda</taxon>
        <taxon>Chromadorea</taxon>
        <taxon>Rhabditida</taxon>
        <taxon>Tylenchina</taxon>
        <taxon>Tylenchomorpha</taxon>
        <taxon>Tylenchoidea</taxon>
        <taxon>Meloidogynidae</taxon>
        <taxon>Meloidogyninae</taxon>
        <taxon>Meloidogyne</taxon>
        <taxon>Meloidogyne incognita group</taxon>
    </lineage>
</organism>
<proteinExistence type="predicted"/>
<sequence length="205" mass="23997">MKIARYLLGYLFKCTFDCLYLSDAIINQQMLELLFDENKTNNLPLQIHSRRTILNIIRGDMEQFLNFIYNYVLADKVEIDIWRDSEPKIDILFRFITTTEDKFGTVSVNRLTRLHQNLYELIIQHIETSKNILKMAKKIELKHVYTPVEISGRAKNIKSDSYPSSTTHELSNIHNPKIKFSIRIGSGVTDIDLVETKDVMIERIN</sequence>
<evidence type="ECO:0000313" key="1">
    <source>
        <dbReference type="Proteomes" id="UP000887563"/>
    </source>
</evidence>
<name>A0A914N0F5_MELIC</name>
<evidence type="ECO:0000313" key="2">
    <source>
        <dbReference type="WBParaSite" id="Minc3s03351g33595"/>
    </source>
</evidence>
<dbReference type="WBParaSite" id="Minc3s03351g33595">
    <property type="protein sequence ID" value="Minc3s03351g33595"/>
    <property type="gene ID" value="Minc3s03351g33595"/>
</dbReference>